<proteinExistence type="predicted"/>
<dbReference type="GO" id="GO:0016757">
    <property type="term" value="F:glycosyltransferase activity"/>
    <property type="evidence" value="ECO:0007669"/>
    <property type="project" value="InterPro"/>
</dbReference>
<name>A0AA96FD96_9MICO</name>
<accession>A0AA96FD96</accession>
<dbReference type="Gene3D" id="3.40.50.2000">
    <property type="entry name" value="Glycogen Phosphorylase B"/>
    <property type="match status" value="1"/>
</dbReference>
<organism evidence="3">
    <name type="scientific">Demequina capsici</name>
    <dbReference type="NCBI Taxonomy" id="3075620"/>
    <lineage>
        <taxon>Bacteria</taxon>
        <taxon>Bacillati</taxon>
        <taxon>Actinomycetota</taxon>
        <taxon>Actinomycetes</taxon>
        <taxon>Micrococcales</taxon>
        <taxon>Demequinaceae</taxon>
        <taxon>Demequina</taxon>
    </lineage>
</organism>
<dbReference type="CDD" id="cd03809">
    <property type="entry name" value="GT4_MtfB-like"/>
    <property type="match status" value="1"/>
</dbReference>
<reference evidence="3" key="1">
    <citation type="submission" date="2023-09" db="EMBL/GenBank/DDBJ databases">
        <title>Demequina sp. a novel bacteria isolated from Capsicum annuum.</title>
        <authorList>
            <person name="Humaira Z."/>
            <person name="Lee J."/>
            <person name="Cho D."/>
        </authorList>
    </citation>
    <scope>NUCLEOTIDE SEQUENCE</scope>
    <source>
        <strain evidence="3">PMTSA13</strain>
    </source>
</reference>
<dbReference type="EMBL" id="CP134880">
    <property type="protein sequence ID" value="WNM27803.1"/>
    <property type="molecule type" value="Genomic_DNA"/>
</dbReference>
<keyword evidence="1" id="KW-0808">Transferase</keyword>
<dbReference type="PANTHER" id="PTHR46401:SF2">
    <property type="entry name" value="GLYCOSYLTRANSFERASE WBBK-RELATED"/>
    <property type="match status" value="1"/>
</dbReference>
<dbReference type="SUPFAM" id="SSF53756">
    <property type="entry name" value="UDP-Glycosyltransferase/glycogen phosphorylase"/>
    <property type="match status" value="1"/>
</dbReference>
<protein>
    <submittedName>
        <fullName evidence="3">Glycosyltransferase family 1 protein</fullName>
    </submittedName>
</protein>
<evidence type="ECO:0000259" key="2">
    <source>
        <dbReference type="Pfam" id="PF00534"/>
    </source>
</evidence>
<dbReference type="Pfam" id="PF00534">
    <property type="entry name" value="Glycos_transf_1"/>
    <property type="match status" value="1"/>
</dbReference>
<gene>
    <name evidence="3" type="ORF">RN607_02005</name>
</gene>
<dbReference type="InterPro" id="IPR001296">
    <property type="entry name" value="Glyco_trans_1"/>
</dbReference>
<sequence length="344" mass="37457">MRVAIDAIWWLDGPPSGRNIVRDLARAWVNAFPDDEITLYVQPRAADSARSELPSARIVESSAQRLPHALLVRGMRALGRDVDVVISNNFGIGAVDAFSIVILYDTIFVRHPEWFSAKERLYLSRIRRSLRHTDRVVTGAESEVVATLAVWPELEHRMVATDYGVPRELVESTALPVHGIAKPFVLSVGRFNVRKNLTRLVEAFGRSRIGATHELVIVGPRDGLPPALAADPNVERSVVMPGAVSPGELRWLYENAAALAFPTLDEGYGLPMIEAAAFGLPVIASDIPALREVGVSARSFDPLSVDEIVEALNGVPELSRTSASEPRGWAQVVANIRETVVAGG</sequence>
<evidence type="ECO:0000256" key="1">
    <source>
        <dbReference type="ARBA" id="ARBA00022679"/>
    </source>
</evidence>
<dbReference type="PANTHER" id="PTHR46401">
    <property type="entry name" value="GLYCOSYLTRANSFERASE WBBK-RELATED"/>
    <property type="match status" value="1"/>
</dbReference>
<evidence type="ECO:0000313" key="3">
    <source>
        <dbReference type="EMBL" id="WNM27803.1"/>
    </source>
</evidence>
<dbReference type="KEGG" id="dcp:RN607_02005"/>
<dbReference type="AlphaFoldDB" id="A0AA96FD96"/>
<feature type="domain" description="Glycosyl transferase family 1" evidence="2">
    <location>
        <begin position="182"/>
        <end position="313"/>
    </location>
</feature>
<dbReference type="Proteomes" id="UP001303408">
    <property type="component" value="Chromosome"/>
</dbReference>
<dbReference type="RefSeq" id="WP_313543979.1">
    <property type="nucleotide sequence ID" value="NZ_CP134880.1"/>
</dbReference>